<evidence type="ECO:0000259" key="2">
    <source>
        <dbReference type="PROSITE" id="PS51841"/>
    </source>
</evidence>
<feature type="domain" description="LTD" evidence="2">
    <location>
        <begin position="18"/>
        <end position="124"/>
    </location>
</feature>
<sequence length="719" mass="83161">MKIYFINLFILFSIIVSSIAEAQHIVINEIFVLGKGKRPDWIELYNSGNATCDIGGFTLSDNNKKIHKWTIPKNTFIRPGGFVLFFADKKNVENHTNFKLDAGGEYVGLYDQNGQCVDSITYNKFPAHGSLGRYPDGSKKLFFFTAPTMGSPNVNTSPTHDPFGFQQGPAPNVFPQGGHYNGPQQVIIQTHLPQARVFYTLDGSLPTTQSSQYSGPLTINTTTVLRCIAVDGENHSSAINTQTFLINEHSTRPIISLVTDPRNLWNEETGIYVKGNQWKRANYNKDEYNWKQSWKRTCNFEFFPKKSDARINIPCTIKIFGGASRNLPQKSFSIKVIDPKTDVFAYPFFPQKNIQTFKSIILRNSGDDWKQTMFRDLLMHTVLQGRMNIDFQAGTPALVFLNGTYWGIYNIREKLDPYYVIGNHHVDPEHIDMIKCFHDIKAGSDSQYNALISFIRSHDLSNFKHYKTVCEQIDIDEFINYQLAQIYYDNCDWPQNNIAWWREKKDNGKWRWILYDTDEGFQFHDKRRSCARNTLKWATKTNRRETLIFNALLKNENFRNRFLQIFAAHMSTTFDPARIIAHIDKLQNQIRPEMPRHINRWGAISSMQKWEQNVDELRRFARKRPAHVYEHLIKQFHLSGTIDLTLTVNDPHKGQVRMATVDIPPEFSNGKYFQGIPMTLHAIPASGHKFIRWEGLIQSTSREISFTPHKPGTIRAIFR</sequence>
<dbReference type="STRING" id="1592317.DPF_0001"/>
<evidence type="ECO:0000313" key="3">
    <source>
        <dbReference type="EMBL" id="GAU07323.1"/>
    </source>
</evidence>
<feature type="signal peptide" evidence="1">
    <location>
        <begin position="1"/>
        <end position="22"/>
    </location>
</feature>
<dbReference type="Pfam" id="PF00932">
    <property type="entry name" value="LTD"/>
    <property type="match status" value="1"/>
</dbReference>
<dbReference type="InterPro" id="IPR059177">
    <property type="entry name" value="GH29D-like_dom"/>
</dbReference>
<keyword evidence="1" id="KW-0732">Signal</keyword>
<dbReference type="OrthoDB" id="9802197at2"/>
<name>A0A194AD88_9BACT</name>
<dbReference type="SUPFAM" id="SSF74853">
    <property type="entry name" value="Lamin A/C globular tail domain"/>
    <property type="match status" value="1"/>
</dbReference>
<evidence type="ECO:0000256" key="1">
    <source>
        <dbReference type="SAM" id="SignalP"/>
    </source>
</evidence>
<dbReference type="Pfam" id="PF08757">
    <property type="entry name" value="CotH"/>
    <property type="match status" value="1"/>
</dbReference>
<dbReference type="Proteomes" id="UP000095200">
    <property type="component" value="Unassembled WGS sequence"/>
</dbReference>
<feature type="chain" id="PRO_5008507569" description="LTD domain-containing protein" evidence="1">
    <location>
        <begin position="23"/>
        <end position="719"/>
    </location>
</feature>
<dbReference type="InterPro" id="IPR001322">
    <property type="entry name" value="Lamin_tail_dom"/>
</dbReference>
<accession>A0A194AD88</accession>
<protein>
    <recommendedName>
        <fullName evidence="2">LTD domain-containing protein</fullName>
    </recommendedName>
</protein>
<evidence type="ECO:0000313" key="4">
    <source>
        <dbReference type="Proteomes" id="UP000095200"/>
    </source>
</evidence>
<organism evidence="3 4">
    <name type="scientific">Desulfoplanes formicivorans</name>
    <dbReference type="NCBI Taxonomy" id="1592317"/>
    <lineage>
        <taxon>Bacteria</taxon>
        <taxon>Pseudomonadati</taxon>
        <taxon>Thermodesulfobacteriota</taxon>
        <taxon>Desulfovibrionia</taxon>
        <taxon>Desulfovibrionales</taxon>
        <taxon>Desulfoplanaceae</taxon>
        <taxon>Desulfoplanes</taxon>
    </lineage>
</organism>
<reference evidence="4" key="1">
    <citation type="submission" date="2016-06" db="EMBL/GenBank/DDBJ databases">
        <title>Draft genome sequence of Desulfoplanes formicivorans strain Pf12B.</title>
        <authorList>
            <person name="Watanabe M."/>
            <person name="Kojima H."/>
            <person name="Fukui M."/>
        </authorList>
    </citation>
    <scope>NUCLEOTIDE SEQUENCE [LARGE SCALE GENOMIC DNA]</scope>
    <source>
        <strain evidence="4">Pf12B</strain>
    </source>
</reference>
<dbReference type="Gene3D" id="2.60.40.1260">
    <property type="entry name" value="Lamin Tail domain"/>
    <property type="match status" value="1"/>
</dbReference>
<gene>
    <name evidence="3" type="ORF">DPF_0001</name>
</gene>
<dbReference type="AlphaFoldDB" id="A0A194AD88"/>
<dbReference type="RefSeq" id="WP_069856673.1">
    <property type="nucleotide sequence ID" value="NZ_BDFE01000001.1"/>
</dbReference>
<dbReference type="EMBL" id="BDFE01000001">
    <property type="protein sequence ID" value="GAU07323.1"/>
    <property type="molecule type" value="Genomic_DNA"/>
</dbReference>
<dbReference type="InterPro" id="IPR014867">
    <property type="entry name" value="Spore_coat_CotH_CotH2/3/7"/>
</dbReference>
<dbReference type="PROSITE" id="PS51841">
    <property type="entry name" value="LTD"/>
    <property type="match status" value="1"/>
</dbReference>
<comment type="caution">
    <text evidence="3">The sequence shown here is derived from an EMBL/GenBank/DDBJ whole genome shotgun (WGS) entry which is preliminary data.</text>
</comment>
<keyword evidence="4" id="KW-1185">Reference proteome</keyword>
<proteinExistence type="predicted"/>
<dbReference type="Pfam" id="PF13290">
    <property type="entry name" value="CHB_HEX_C_1"/>
    <property type="match status" value="1"/>
</dbReference>
<dbReference type="InterPro" id="IPR036415">
    <property type="entry name" value="Lamin_tail_dom_sf"/>
</dbReference>